<dbReference type="SMART" id="SM00228">
    <property type="entry name" value="PDZ"/>
    <property type="match status" value="2"/>
</dbReference>
<name>A0A2R4W0E9_THEAF</name>
<dbReference type="OrthoDB" id="9774724at2"/>
<sequence length="369" mass="41383">MRAKILIFLFAFLMIFSSVSFAVELNSKDLQWEPKWYKPQVLSSVELAKSILTNLMASQKFSTWLGYIPTKIDADKYGLRVFGVYGDQQETSVINLTEVRDAFIYYLPNLDRDFKWCVVVVLSHQDPSFQYFRTQDLETAQKLSDVISTFALAAGSKLYTPTGIDYFVDEKKMDKLKKDTCWSENYGAFVESVESTSPADTAGFKPNDIITEVNGEKVKDNMGFVGLIQNGVEGKESAQFNVKVYRNKTFLNLSMTVPNFNYGKEKLVSDTNQQKPQILSKASLGIDVKSISYSTDTGETYNGLKVLNIKPNSLAEESGIKVGDIILEINDKAVRDIPSMANVISNEIPVKFKVLRNGEILALDAAQSF</sequence>
<evidence type="ECO:0000313" key="5">
    <source>
        <dbReference type="Proteomes" id="UP000244792"/>
    </source>
</evidence>
<dbReference type="InterPro" id="IPR001478">
    <property type="entry name" value="PDZ"/>
</dbReference>
<keyword evidence="2" id="KW-0732">Signal</keyword>
<dbReference type="PROSITE" id="PS50106">
    <property type="entry name" value="PDZ"/>
    <property type="match status" value="1"/>
</dbReference>
<gene>
    <name evidence="4" type="ORF">TDSAC_0785</name>
</gene>
<dbReference type="GO" id="GO:0006508">
    <property type="term" value="P:proteolysis"/>
    <property type="evidence" value="ECO:0007669"/>
    <property type="project" value="TreeGrafter"/>
</dbReference>
<feature type="domain" description="PDZ" evidence="3">
    <location>
        <begin position="280"/>
        <end position="337"/>
    </location>
</feature>
<dbReference type="GO" id="GO:0004252">
    <property type="term" value="F:serine-type endopeptidase activity"/>
    <property type="evidence" value="ECO:0007669"/>
    <property type="project" value="TreeGrafter"/>
</dbReference>
<dbReference type="Proteomes" id="UP000244792">
    <property type="component" value="Chromosome"/>
</dbReference>
<comment type="similarity">
    <text evidence="1">Belongs to the peptidase S1C family.</text>
</comment>
<dbReference type="InterPro" id="IPR036034">
    <property type="entry name" value="PDZ_sf"/>
</dbReference>
<dbReference type="KEGG" id="taci:TDSAC_0785"/>
<evidence type="ECO:0000256" key="1">
    <source>
        <dbReference type="ARBA" id="ARBA00010541"/>
    </source>
</evidence>
<evidence type="ECO:0000256" key="2">
    <source>
        <dbReference type="SAM" id="SignalP"/>
    </source>
</evidence>
<protein>
    <submittedName>
        <fullName evidence="4">PDZ domain (Also known as DHR or GLGF)</fullName>
    </submittedName>
</protein>
<accession>A0A2R4W0E9</accession>
<dbReference type="PANTHER" id="PTHR22939">
    <property type="entry name" value="SERINE PROTEASE FAMILY S1C HTRA-RELATED"/>
    <property type="match status" value="1"/>
</dbReference>
<evidence type="ECO:0000313" key="4">
    <source>
        <dbReference type="EMBL" id="AWB10148.1"/>
    </source>
</evidence>
<dbReference type="Pfam" id="PF13180">
    <property type="entry name" value="PDZ_2"/>
    <property type="match status" value="2"/>
</dbReference>
<keyword evidence="5" id="KW-1185">Reference proteome</keyword>
<reference evidence="4 5" key="1">
    <citation type="submission" date="2017-04" db="EMBL/GenBank/DDBJ databases">
        <title>Genomic insights into metabolism of Thermodesulfobium acidiphilum.</title>
        <authorList>
            <person name="Toshchakov S.V."/>
            <person name="Frolov E.N."/>
            <person name="Kublanov I.V."/>
            <person name="Samarov N.I."/>
            <person name="Novikov A."/>
            <person name="Lebedinsky A.V."/>
            <person name="Bonch-Osmolovskaya E.A."/>
            <person name="Chernyh N.A."/>
        </authorList>
    </citation>
    <scope>NUCLEOTIDE SEQUENCE [LARGE SCALE GENOMIC DNA]</scope>
    <source>
        <strain evidence="4 5">3127-1</strain>
    </source>
</reference>
<dbReference type="Gene3D" id="2.30.42.10">
    <property type="match status" value="2"/>
</dbReference>
<dbReference type="SUPFAM" id="SSF50156">
    <property type="entry name" value="PDZ domain-like"/>
    <property type="match status" value="2"/>
</dbReference>
<dbReference type="EMBL" id="CP020921">
    <property type="protein sequence ID" value="AWB10148.1"/>
    <property type="molecule type" value="Genomic_DNA"/>
</dbReference>
<feature type="signal peptide" evidence="2">
    <location>
        <begin position="1"/>
        <end position="22"/>
    </location>
</feature>
<dbReference type="PANTHER" id="PTHR22939:SF129">
    <property type="entry name" value="SERINE PROTEASE HTRA2, MITOCHONDRIAL"/>
    <property type="match status" value="1"/>
</dbReference>
<evidence type="ECO:0000259" key="3">
    <source>
        <dbReference type="PROSITE" id="PS50106"/>
    </source>
</evidence>
<dbReference type="GO" id="GO:0012501">
    <property type="term" value="P:programmed cell death"/>
    <property type="evidence" value="ECO:0007669"/>
    <property type="project" value="TreeGrafter"/>
</dbReference>
<proteinExistence type="inferred from homology"/>
<feature type="chain" id="PRO_5015345516" evidence="2">
    <location>
        <begin position="23"/>
        <end position="369"/>
    </location>
</feature>
<dbReference type="RefSeq" id="WP_108308969.1">
    <property type="nucleotide sequence ID" value="NZ_CP020921.1"/>
</dbReference>
<dbReference type="AlphaFoldDB" id="A0A2R4W0E9"/>
<organism evidence="4 5">
    <name type="scientific">Thermodesulfobium acidiphilum</name>
    <dbReference type="NCBI Taxonomy" id="1794699"/>
    <lineage>
        <taxon>Bacteria</taxon>
        <taxon>Pseudomonadati</taxon>
        <taxon>Thermodesulfobiota</taxon>
        <taxon>Thermodesulfobiia</taxon>
        <taxon>Thermodesulfobiales</taxon>
        <taxon>Thermodesulfobiaceae</taxon>
        <taxon>Thermodesulfobium</taxon>
    </lineage>
</organism>